<accession>A0A2Z2NVT0</accession>
<keyword evidence="3" id="KW-1185">Reference proteome</keyword>
<dbReference type="InterPro" id="IPR052344">
    <property type="entry name" value="Transposase-related"/>
</dbReference>
<evidence type="ECO:0000259" key="1">
    <source>
        <dbReference type="Pfam" id="PF03050"/>
    </source>
</evidence>
<dbReference type="PANTHER" id="PTHR33678:SF2">
    <property type="match status" value="1"/>
</dbReference>
<reference evidence="2 3" key="1">
    <citation type="submission" date="2016-12" db="EMBL/GenBank/DDBJ databases">
        <authorList>
            <person name="Song W.-J."/>
            <person name="Kurnit D.M."/>
        </authorList>
    </citation>
    <scope>NUCLEOTIDE SEQUENCE [LARGE SCALE GENOMIC DNA]</scope>
    <source>
        <strain evidence="2 3">IMCC3135</strain>
    </source>
</reference>
<dbReference type="NCBIfam" id="NF033517">
    <property type="entry name" value="transpos_IS66"/>
    <property type="match status" value="1"/>
</dbReference>
<dbReference type="Proteomes" id="UP000250079">
    <property type="component" value="Chromosome"/>
</dbReference>
<organism evidence="2 3">
    <name type="scientific">Granulosicoccus antarcticus IMCC3135</name>
    <dbReference type="NCBI Taxonomy" id="1192854"/>
    <lineage>
        <taxon>Bacteria</taxon>
        <taxon>Pseudomonadati</taxon>
        <taxon>Pseudomonadota</taxon>
        <taxon>Gammaproteobacteria</taxon>
        <taxon>Chromatiales</taxon>
        <taxon>Granulosicoccaceae</taxon>
        <taxon>Granulosicoccus</taxon>
    </lineage>
</organism>
<dbReference type="Pfam" id="PF03050">
    <property type="entry name" value="DDE_Tnp_IS66"/>
    <property type="match status" value="1"/>
</dbReference>
<proteinExistence type="predicted"/>
<dbReference type="InterPro" id="IPR004291">
    <property type="entry name" value="Transposase_IS66_central"/>
</dbReference>
<evidence type="ECO:0000313" key="2">
    <source>
        <dbReference type="EMBL" id="ASJ74635.1"/>
    </source>
</evidence>
<dbReference type="OrthoDB" id="9800877at2"/>
<dbReference type="KEGG" id="gai:IMCC3135_22825"/>
<dbReference type="PANTHER" id="PTHR33678">
    <property type="entry name" value="BLL1576 PROTEIN"/>
    <property type="match status" value="1"/>
</dbReference>
<gene>
    <name evidence="2" type="ORF">IMCC3135_22825</name>
</gene>
<name>A0A2Z2NVT0_9GAMM</name>
<feature type="domain" description="Transposase IS66 central" evidence="1">
    <location>
        <begin position="68"/>
        <end position="390"/>
    </location>
</feature>
<protein>
    <recommendedName>
        <fullName evidence="1">Transposase IS66 central domain-containing protein</fullName>
    </recommendedName>
</protein>
<dbReference type="AlphaFoldDB" id="A0A2Z2NVT0"/>
<dbReference type="EMBL" id="CP018632">
    <property type="protein sequence ID" value="ASJ74635.1"/>
    <property type="molecule type" value="Genomic_DNA"/>
</dbReference>
<sequence>MSKGDQCPDCPRGKVYKYEPAVMVRVTGQAPYSAKRHIRDRLRCSACGAVFSADLPAEVLADGEPGQLYGNSARSVMAISKCLAGEPYYRQQSVQSLYGIKLSASTIFDQCEYAANDLQPVWREVLKLAANAQVFYIDDTTNRISDQNGMYKPKRGTDKLQWRTGVYSSAMLAVYDDVDETGMGCKRRLVLYQTSIGHAGEWADEVLGPRDSSLPPPTVISDALSSNRVSVVEVLDAKCNVHSRRNFVEVRSHFPSGMDAILELYRQIWVNDAHCRNEQHSDEQRQQYHHTHSLPVMQTLQGWFEYALSEKTQDAVLPPLDSTVPESLHHIEPNSSLGAAMSYLLNHYDKLTQYCHYPGIPIDNNEIERLIKLVVRNRKNAGYFRTQAGAWVGDMLTSMIAICQENGVNAFEYLTAIQCNRVAVRANPGAWLPWNYTQSV</sequence>
<evidence type="ECO:0000313" key="3">
    <source>
        <dbReference type="Proteomes" id="UP000250079"/>
    </source>
</evidence>